<evidence type="ECO:0000313" key="2">
    <source>
        <dbReference type="EMBL" id="KIK92413.1"/>
    </source>
</evidence>
<reference evidence="2 3" key="1">
    <citation type="submission" date="2014-04" db="EMBL/GenBank/DDBJ databases">
        <authorList>
            <consortium name="DOE Joint Genome Institute"/>
            <person name="Kuo A."/>
            <person name="Kohler A."/>
            <person name="Jargeat P."/>
            <person name="Nagy L.G."/>
            <person name="Floudas D."/>
            <person name="Copeland A."/>
            <person name="Barry K.W."/>
            <person name="Cichocki N."/>
            <person name="Veneault-Fourrey C."/>
            <person name="LaButti K."/>
            <person name="Lindquist E.A."/>
            <person name="Lipzen A."/>
            <person name="Lundell T."/>
            <person name="Morin E."/>
            <person name="Murat C."/>
            <person name="Sun H."/>
            <person name="Tunlid A."/>
            <person name="Henrissat B."/>
            <person name="Grigoriev I.V."/>
            <person name="Hibbett D.S."/>
            <person name="Martin F."/>
            <person name="Nordberg H.P."/>
            <person name="Cantor M.N."/>
            <person name="Hua S.X."/>
        </authorList>
    </citation>
    <scope>NUCLEOTIDE SEQUENCE [LARGE SCALE GENOMIC DNA]</scope>
    <source>
        <strain evidence="2 3">Ve08.2h10</strain>
    </source>
</reference>
<sequence>MTPWPSTPHSCPSPTLTSRNGPSTSQRDLSSRNQPCRLANGPVTSKVDLTCQGQAHHLEIGPIASNWNRRLENRPVA</sequence>
<reference evidence="3" key="2">
    <citation type="submission" date="2015-01" db="EMBL/GenBank/DDBJ databases">
        <title>Evolutionary Origins and Diversification of the Mycorrhizal Mutualists.</title>
        <authorList>
            <consortium name="DOE Joint Genome Institute"/>
            <consortium name="Mycorrhizal Genomics Consortium"/>
            <person name="Kohler A."/>
            <person name="Kuo A."/>
            <person name="Nagy L.G."/>
            <person name="Floudas D."/>
            <person name="Copeland A."/>
            <person name="Barry K.W."/>
            <person name="Cichocki N."/>
            <person name="Veneault-Fourrey C."/>
            <person name="LaButti K."/>
            <person name="Lindquist E.A."/>
            <person name="Lipzen A."/>
            <person name="Lundell T."/>
            <person name="Morin E."/>
            <person name="Murat C."/>
            <person name="Riley R."/>
            <person name="Ohm R."/>
            <person name="Sun H."/>
            <person name="Tunlid A."/>
            <person name="Henrissat B."/>
            <person name="Grigoriev I.V."/>
            <person name="Hibbett D.S."/>
            <person name="Martin F."/>
        </authorList>
    </citation>
    <scope>NUCLEOTIDE SEQUENCE [LARGE SCALE GENOMIC DNA]</scope>
    <source>
        <strain evidence="3">Ve08.2h10</strain>
    </source>
</reference>
<feature type="region of interest" description="Disordered" evidence="1">
    <location>
        <begin position="1"/>
        <end position="42"/>
    </location>
</feature>
<accession>A0A0D0DLW9</accession>
<dbReference type="EMBL" id="KN825283">
    <property type="protein sequence ID" value="KIK92413.1"/>
    <property type="molecule type" value="Genomic_DNA"/>
</dbReference>
<protein>
    <submittedName>
        <fullName evidence="2">Uncharacterized protein</fullName>
    </submittedName>
</protein>
<dbReference type="HOGENOM" id="CLU_2638756_0_0_1"/>
<dbReference type="OrthoDB" id="2708284at2759"/>
<dbReference type="Proteomes" id="UP000054538">
    <property type="component" value="Unassembled WGS sequence"/>
</dbReference>
<name>A0A0D0DLW9_9AGAM</name>
<dbReference type="InParanoid" id="A0A0D0DLW9"/>
<gene>
    <name evidence="2" type="ORF">PAXRUDRAFT_829990</name>
</gene>
<evidence type="ECO:0000256" key="1">
    <source>
        <dbReference type="SAM" id="MobiDB-lite"/>
    </source>
</evidence>
<proteinExistence type="predicted"/>
<evidence type="ECO:0000313" key="3">
    <source>
        <dbReference type="Proteomes" id="UP000054538"/>
    </source>
</evidence>
<keyword evidence="3" id="KW-1185">Reference proteome</keyword>
<dbReference type="AlphaFoldDB" id="A0A0D0DLW9"/>
<organism evidence="2 3">
    <name type="scientific">Paxillus rubicundulus Ve08.2h10</name>
    <dbReference type="NCBI Taxonomy" id="930991"/>
    <lineage>
        <taxon>Eukaryota</taxon>
        <taxon>Fungi</taxon>
        <taxon>Dikarya</taxon>
        <taxon>Basidiomycota</taxon>
        <taxon>Agaricomycotina</taxon>
        <taxon>Agaricomycetes</taxon>
        <taxon>Agaricomycetidae</taxon>
        <taxon>Boletales</taxon>
        <taxon>Paxilineae</taxon>
        <taxon>Paxillaceae</taxon>
        <taxon>Paxillus</taxon>
    </lineage>
</organism>
<feature type="compositionally biased region" description="Polar residues" evidence="1">
    <location>
        <begin position="7"/>
        <end position="34"/>
    </location>
</feature>